<feature type="region of interest" description="Disordered" evidence="1">
    <location>
        <begin position="546"/>
        <end position="586"/>
    </location>
</feature>
<name>A0A4C1X6K7_EUMVA</name>
<keyword evidence="3" id="KW-1185">Reference proteome</keyword>
<reference evidence="2 3" key="1">
    <citation type="journal article" date="2019" name="Commun. Biol.">
        <title>The bagworm genome reveals a unique fibroin gene that provides high tensile strength.</title>
        <authorList>
            <person name="Kono N."/>
            <person name="Nakamura H."/>
            <person name="Ohtoshi R."/>
            <person name="Tomita M."/>
            <person name="Numata K."/>
            <person name="Arakawa K."/>
        </authorList>
    </citation>
    <scope>NUCLEOTIDE SEQUENCE [LARGE SCALE GENOMIC DNA]</scope>
</reference>
<organism evidence="2 3">
    <name type="scientific">Eumeta variegata</name>
    <name type="common">Bagworm moth</name>
    <name type="synonym">Eumeta japonica</name>
    <dbReference type="NCBI Taxonomy" id="151549"/>
    <lineage>
        <taxon>Eukaryota</taxon>
        <taxon>Metazoa</taxon>
        <taxon>Ecdysozoa</taxon>
        <taxon>Arthropoda</taxon>
        <taxon>Hexapoda</taxon>
        <taxon>Insecta</taxon>
        <taxon>Pterygota</taxon>
        <taxon>Neoptera</taxon>
        <taxon>Endopterygota</taxon>
        <taxon>Lepidoptera</taxon>
        <taxon>Glossata</taxon>
        <taxon>Ditrysia</taxon>
        <taxon>Tineoidea</taxon>
        <taxon>Psychidae</taxon>
        <taxon>Oiketicinae</taxon>
        <taxon>Eumeta</taxon>
    </lineage>
</organism>
<dbReference type="OrthoDB" id="8057069at2759"/>
<dbReference type="EMBL" id="BGZK01000742">
    <property type="protein sequence ID" value="GBP58670.1"/>
    <property type="molecule type" value="Genomic_DNA"/>
</dbReference>
<evidence type="ECO:0000313" key="3">
    <source>
        <dbReference type="Proteomes" id="UP000299102"/>
    </source>
</evidence>
<dbReference type="Proteomes" id="UP000299102">
    <property type="component" value="Unassembled WGS sequence"/>
</dbReference>
<evidence type="ECO:0000313" key="2">
    <source>
        <dbReference type="EMBL" id="GBP58670.1"/>
    </source>
</evidence>
<proteinExistence type="predicted"/>
<feature type="region of interest" description="Disordered" evidence="1">
    <location>
        <begin position="383"/>
        <end position="402"/>
    </location>
</feature>
<accession>A0A4C1X6K7</accession>
<feature type="compositionally biased region" description="Polar residues" evidence="1">
    <location>
        <begin position="565"/>
        <end position="577"/>
    </location>
</feature>
<feature type="region of interest" description="Disordered" evidence="1">
    <location>
        <begin position="234"/>
        <end position="254"/>
    </location>
</feature>
<feature type="region of interest" description="Disordered" evidence="1">
    <location>
        <begin position="1"/>
        <end position="21"/>
    </location>
</feature>
<dbReference type="AlphaFoldDB" id="A0A4C1X6K7"/>
<gene>
    <name evidence="2" type="primary">Arc2</name>
    <name evidence="2" type="ORF">EVAR_97073_1</name>
</gene>
<evidence type="ECO:0000256" key="1">
    <source>
        <dbReference type="SAM" id="MobiDB-lite"/>
    </source>
</evidence>
<comment type="caution">
    <text evidence="2">The sequence shown here is derived from an EMBL/GenBank/DDBJ whole genome shotgun (WGS) entry which is preliminary data.</text>
</comment>
<sequence length="586" mass="64038">MPRKEHIEPATTARDDEHHDGSGIVTRAQAAAAASSDRLVGGTTVPVSDLRDGADPSPCMSAPTATPAPLLAGVSEDQLAALLSTLARSQAESNRILIQSLLAPAPNGDGTTSPTPSSAALGSPFCSAASARSGSFAKCTARFDGSASDPDVLETFLDAIEVYKECLNINDEHALRGLPILLTGNAAVWWRGIKSTVSTWPDAVYKLRSMREPPTVSAPGRLPGTGRVEWPARAATASSPSAGGRGRVLRSQHESRRFVARHPAPLSTRVVLFRPVSPRPERRITVTRIRALFEYTAAKCETSVHTIECASTDVLRIDEGTMLSPPERDDLARLPQEYQDIFTQGGGPTLFAEHRIDTGDHPHIAVPPYRLTPYLSKLVDTLQNSKESAERQQDLRKSLKDKSRRDGTLIVGDLVLMKTHVLSSSIKGMTSKFVPKRDGPYLIHKKVSPTTYLLAYPETPDKPIGFSMIQESSTNFVNYFFSGENALENCSLVNVSCVCMGGLSSSILHAEKRNQLQEQLKAEREKGNTAFLKYDKLVVLKQTSKRKFSPSPIKPKENMPKERNTQTNKRTNHNNKIPQLKVKQHL</sequence>
<feature type="compositionally biased region" description="Basic and acidic residues" evidence="1">
    <location>
        <begin position="554"/>
        <end position="564"/>
    </location>
</feature>
<feature type="compositionally biased region" description="Basic and acidic residues" evidence="1">
    <location>
        <begin position="387"/>
        <end position="402"/>
    </location>
</feature>
<protein>
    <submittedName>
        <fullName evidence="2">Activity-regulated cytoskeleton associated protein 2</fullName>
    </submittedName>
</protein>